<protein>
    <submittedName>
        <fullName evidence="8">TspO protein</fullName>
    </submittedName>
</protein>
<feature type="region of interest" description="Disordered" evidence="6">
    <location>
        <begin position="162"/>
        <end position="183"/>
    </location>
</feature>
<evidence type="ECO:0000256" key="1">
    <source>
        <dbReference type="ARBA" id="ARBA00004141"/>
    </source>
</evidence>
<dbReference type="Gene3D" id="1.20.1260.100">
    <property type="entry name" value="TspO/MBR protein"/>
    <property type="match status" value="1"/>
</dbReference>
<evidence type="ECO:0000256" key="3">
    <source>
        <dbReference type="ARBA" id="ARBA00022692"/>
    </source>
</evidence>
<feature type="transmembrane region" description="Helical" evidence="7">
    <location>
        <begin position="101"/>
        <end position="117"/>
    </location>
</feature>
<evidence type="ECO:0000256" key="6">
    <source>
        <dbReference type="SAM" id="MobiDB-lite"/>
    </source>
</evidence>
<evidence type="ECO:0000313" key="8">
    <source>
        <dbReference type="EMBL" id="MDO1559358.1"/>
    </source>
</evidence>
<evidence type="ECO:0000256" key="2">
    <source>
        <dbReference type="ARBA" id="ARBA00007524"/>
    </source>
</evidence>
<sequence length="183" mass="19489">MRELLKEKAESFLNAEDQPLRHVLLGAGLVVGVAMLAHALAGQGARIVDERHLRKGPRGRSLMEAPRNPAAVVAPALLSATTLSALRVWNSPKGPERSRALGLWFVLEAVTAVWMALRPRRLFGQIGAAMVTAGVTAAYAFHARPLDKRAATLMAPNSGSMVALANPDPKGQQTSSATPHTLH</sequence>
<proteinExistence type="inferred from homology"/>
<feature type="transmembrane region" description="Helical" evidence="7">
    <location>
        <begin position="123"/>
        <end position="141"/>
    </location>
</feature>
<keyword evidence="9" id="KW-1185">Reference proteome</keyword>
<dbReference type="EMBL" id="JAUKTR010000003">
    <property type="protein sequence ID" value="MDO1559358.1"/>
    <property type="molecule type" value="Genomic_DNA"/>
</dbReference>
<keyword evidence="4 7" id="KW-1133">Transmembrane helix</keyword>
<keyword evidence="5 7" id="KW-0472">Membrane</keyword>
<keyword evidence="3 7" id="KW-0812">Transmembrane</keyword>
<evidence type="ECO:0000256" key="4">
    <source>
        <dbReference type="ARBA" id="ARBA00022989"/>
    </source>
</evidence>
<name>A0ABT8SP44_9CAUL</name>
<organism evidence="8 9">
    <name type="scientific">Peiella sedimenti</name>
    <dbReference type="NCBI Taxonomy" id="3061083"/>
    <lineage>
        <taxon>Bacteria</taxon>
        <taxon>Pseudomonadati</taxon>
        <taxon>Pseudomonadota</taxon>
        <taxon>Alphaproteobacteria</taxon>
        <taxon>Caulobacterales</taxon>
        <taxon>Caulobacteraceae</taxon>
        <taxon>Peiella</taxon>
    </lineage>
</organism>
<dbReference type="InterPro" id="IPR038330">
    <property type="entry name" value="TspO/MBR-related_sf"/>
</dbReference>
<comment type="caution">
    <text evidence="8">The sequence shown here is derived from an EMBL/GenBank/DDBJ whole genome shotgun (WGS) entry which is preliminary data.</text>
</comment>
<feature type="transmembrane region" description="Helical" evidence="7">
    <location>
        <begin position="20"/>
        <end position="41"/>
    </location>
</feature>
<comment type="subcellular location">
    <subcellularLocation>
        <location evidence="1">Membrane</location>
        <topology evidence="1">Multi-pass membrane protein</topology>
    </subcellularLocation>
</comment>
<dbReference type="RefSeq" id="WP_302109792.1">
    <property type="nucleotide sequence ID" value="NZ_JAUKTR010000003.1"/>
</dbReference>
<gene>
    <name evidence="8" type="ORF">Q0812_07945</name>
</gene>
<accession>A0ABT8SP44</accession>
<evidence type="ECO:0000256" key="5">
    <source>
        <dbReference type="ARBA" id="ARBA00023136"/>
    </source>
</evidence>
<dbReference type="InterPro" id="IPR004307">
    <property type="entry name" value="TspO_MBR"/>
</dbReference>
<evidence type="ECO:0000313" key="9">
    <source>
        <dbReference type="Proteomes" id="UP001169063"/>
    </source>
</evidence>
<feature type="compositionally biased region" description="Polar residues" evidence="6">
    <location>
        <begin position="171"/>
        <end position="183"/>
    </location>
</feature>
<dbReference type="Pfam" id="PF03073">
    <property type="entry name" value="TspO_MBR"/>
    <property type="match status" value="1"/>
</dbReference>
<comment type="similarity">
    <text evidence="2">Belongs to the TspO/BZRP family.</text>
</comment>
<dbReference type="Proteomes" id="UP001169063">
    <property type="component" value="Unassembled WGS sequence"/>
</dbReference>
<reference evidence="8" key="1">
    <citation type="submission" date="2023-07" db="EMBL/GenBank/DDBJ databases">
        <title>Brevundimonas soil sp. nov., isolated from the soil of chemical plant.</title>
        <authorList>
            <person name="Wu N."/>
        </authorList>
    </citation>
    <scope>NUCLEOTIDE SEQUENCE</scope>
    <source>
        <strain evidence="8">XZ-24</strain>
    </source>
</reference>
<evidence type="ECO:0000256" key="7">
    <source>
        <dbReference type="SAM" id="Phobius"/>
    </source>
</evidence>